<sequence>MVYNTVLDAENLNINGHHDFTFKSQKNSKGKKYRIKVTTDSEKGKAVGLLVTLLSEKSEIPLKTSLTHLNEENEAYLREGKKELKKNGVKPNEDVTLKYKVNYDLSYKVENKLNVFSTKVVIVLLSYVVLFAILIRKSRKSLVR</sequence>
<dbReference type="EMBL" id="JQBL01000012">
    <property type="protein sequence ID" value="KRN50203.1"/>
    <property type="molecule type" value="Genomic_DNA"/>
</dbReference>
<dbReference type="Proteomes" id="UP000051841">
    <property type="component" value="Unassembled WGS sequence"/>
</dbReference>
<feature type="transmembrane region" description="Helical" evidence="1">
    <location>
        <begin position="116"/>
        <end position="135"/>
    </location>
</feature>
<gene>
    <name evidence="2" type="ORF">IV49_GL000332</name>
</gene>
<protein>
    <submittedName>
        <fullName evidence="2">Uncharacterized protein</fullName>
    </submittedName>
</protein>
<dbReference type="AlphaFoldDB" id="A0A0R2HCQ4"/>
<keyword evidence="3" id="KW-1185">Reference proteome</keyword>
<keyword evidence="1" id="KW-1133">Transmembrane helix</keyword>
<organism evidence="2 3">
    <name type="scientific">Kandleria vitulina DSM 20405</name>
    <dbReference type="NCBI Taxonomy" id="1410657"/>
    <lineage>
        <taxon>Bacteria</taxon>
        <taxon>Bacillati</taxon>
        <taxon>Bacillota</taxon>
        <taxon>Erysipelotrichia</taxon>
        <taxon>Erysipelotrichales</taxon>
        <taxon>Coprobacillaceae</taxon>
        <taxon>Kandleria</taxon>
    </lineage>
</organism>
<reference evidence="2 3" key="1">
    <citation type="journal article" date="2015" name="Genome Announc.">
        <title>Expanding the biotechnology potential of lactobacilli through comparative genomics of 213 strains and associated genera.</title>
        <authorList>
            <person name="Sun Z."/>
            <person name="Harris H.M."/>
            <person name="McCann A."/>
            <person name="Guo C."/>
            <person name="Argimon S."/>
            <person name="Zhang W."/>
            <person name="Yang X."/>
            <person name="Jeffery I.B."/>
            <person name="Cooney J.C."/>
            <person name="Kagawa T.F."/>
            <person name="Liu W."/>
            <person name="Song Y."/>
            <person name="Salvetti E."/>
            <person name="Wrobel A."/>
            <person name="Rasinkangas P."/>
            <person name="Parkhill J."/>
            <person name="Rea M.C."/>
            <person name="O'Sullivan O."/>
            <person name="Ritari J."/>
            <person name="Douillard F.P."/>
            <person name="Paul Ross R."/>
            <person name="Yang R."/>
            <person name="Briner A.E."/>
            <person name="Felis G.E."/>
            <person name="de Vos W.M."/>
            <person name="Barrangou R."/>
            <person name="Klaenhammer T.R."/>
            <person name="Caufield P.W."/>
            <person name="Cui Y."/>
            <person name="Zhang H."/>
            <person name="O'Toole P.W."/>
        </authorList>
    </citation>
    <scope>NUCLEOTIDE SEQUENCE [LARGE SCALE GENOMIC DNA]</scope>
    <source>
        <strain evidence="2 3">DSM 20405</strain>
    </source>
</reference>
<comment type="caution">
    <text evidence="2">The sequence shown here is derived from an EMBL/GenBank/DDBJ whole genome shotgun (WGS) entry which is preliminary data.</text>
</comment>
<name>A0A0R2HCQ4_9FIRM</name>
<keyword evidence="1" id="KW-0812">Transmembrane</keyword>
<accession>A0A0R2HCQ4</accession>
<evidence type="ECO:0000313" key="3">
    <source>
        <dbReference type="Proteomes" id="UP000051841"/>
    </source>
</evidence>
<evidence type="ECO:0000256" key="1">
    <source>
        <dbReference type="SAM" id="Phobius"/>
    </source>
</evidence>
<proteinExistence type="predicted"/>
<dbReference type="PATRIC" id="fig|1410657.5.peg.353"/>
<evidence type="ECO:0000313" key="2">
    <source>
        <dbReference type="EMBL" id="KRN50203.1"/>
    </source>
</evidence>
<keyword evidence="1" id="KW-0472">Membrane</keyword>